<evidence type="ECO:0000313" key="1">
    <source>
        <dbReference type="EMBL" id="MBP1294745.1"/>
    </source>
</evidence>
<dbReference type="AlphaFoldDB" id="A0A8I1Y7M8"/>
<sequence>MGIGAEVTATDLFALARNHPPKKSAAKVPRFHFAFVFGCDLLQSESKTVKAKAVAGGSVLWTEFTTSPSLEAALMAAASRAMRRAGVTLFSSVK</sequence>
<reference evidence="1" key="1">
    <citation type="submission" date="2021-02" db="EMBL/GenBank/DDBJ databases">
        <title>Genomic Encyclopedia of Type Strains, Phase IV (KMG-V): Genome sequencing to study the core and pangenomes of soil and plant-associated prokaryotes.</title>
        <authorList>
            <person name="Whitman W."/>
        </authorList>
    </citation>
    <scope>NUCLEOTIDE SEQUENCE</scope>
    <source>
        <strain evidence="1">USDA 406</strain>
    </source>
</reference>
<gene>
    <name evidence="1" type="ORF">JOH49_004498</name>
</gene>
<protein>
    <submittedName>
        <fullName evidence="1">Uncharacterized protein</fullName>
    </submittedName>
</protein>
<dbReference type="GeneID" id="92952141"/>
<proteinExistence type="predicted"/>
<evidence type="ECO:0000313" key="2">
    <source>
        <dbReference type="Proteomes" id="UP000673383"/>
    </source>
</evidence>
<comment type="caution">
    <text evidence="1">The sequence shown here is derived from an EMBL/GenBank/DDBJ whole genome shotgun (WGS) entry which is preliminary data.</text>
</comment>
<organism evidence="1 2">
    <name type="scientific">Bradyrhizobium elkanii</name>
    <dbReference type="NCBI Taxonomy" id="29448"/>
    <lineage>
        <taxon>Bacteria</taxon>
        <taxon>Pseudomonadati</taxon>
        <taxon>Pseudomonadota</taxon>
        <taxon>Alphaproteobacteria</taxon>
        <taxon>Hyphomicrobiales</taxon>
        <taxon>Nitrobacteraceae</taxon>
        <taxon>Bradyrhizobium</taxon>
    </lineage>
</organism>
<dbReference type="EMBL" id="JAFICZ010000001">
    <property type="protein sequence ID" value="MBP1294745.1"/>
    <property type="molecule type" value="Genomic_DNA"/>
</dbReference>
<accession>A0A8I1Y7M8</accession>
<dbReference type="Proteomes" id="UP000673383">
    <property type="component" value="Unassembled WGS sequence"/>
</dbReference>
<dbReference type="RefSeq" id="WP_162136730.1">
    <property type="nucleotide sequence ID" value="NZ_BJNL01000016.1"/>
</dbReference>
<name>A0A8I1Y7M8_BRAEL</name>